<reference evidence="2" key="2">
    <citation type="submission" date="2021-09" db="EMBL/GenBank/DDBJ databases">
        <authorList>
            <person name="Jia N."/>
            <person name="Wang J."/>
            <person name="Shi W."/>
            <person name="Du L."/>
            <person name="Sun Y."/>
            <person name="Zhan W."/>
            <person name="Jiang J."/>
            <person name="Wang Q."/>
            <person name="Zhang B."/>
            <person name="Ji P."/>
            <person name="Sakyi L.B."/>
            <person name="Cui X."/>
            <person name="Yuan T."/>
            <person name="Jiang B."/>
            <person name="Yang W."/>
            <person name="Lam T.T.-Y."/>
            <person name="Chang Q."/>
            <person name="Ding S."/>
            <person name="Wang X."/>
            <person name="Zhu J."/>
            <person name="Ruan X."/>
            <person name="Zhao L."/>
            <person name="Wei J."/>
            <person name="Que T."/>
            <person name="Du C."/>
            <person name="Cheng J."/>
            <person name="Dai P."/>
            <person name="Han X."/>
            <person name="Huang E."/>
            <person name="Gao Y."/>
            <person name="Liu J."/>
            <person name="Shao H."/>
            <person name="Ye R."/>
            <person name="Li L."/>
            <person name="Wei W."/>
            <person name="Wang X."/>
            <person name="Wang C."/>
            <person name="Huo Q."/>
            <person name="Li W."/>
            <person name="Guo W."/>
            <person name="Chen H."/>
            <person name="Chen S."/>
            <person name="Zhou L."/>
            <person name="Zhou L."/>
            <person name="Ni X."/>
            <person name="Tian J."/>
            <person name="Zhou Y."/>
            <person name="Sheng Y."/>
            <person name="Liu T."/>
            <person name="Pan Y."/>
            <person name="Xia L."/>
            <person name="Li J."/>
            <person name="Zhao F."/>
            <person name="Cao W."/>
        </authorList>
    </citation>
    <scope>NUCLEOTIDE SEQUENCE</scope>
    <source>
        <strain evidence="2">Rsan-2018</strain>
        <tissue evidence="2">Larvae</tissue>
    </source>
</reference>
<dbReference type="AlphaFoldDB" id="A0A9D4PWV0"/>
<proteinExistence type="predicted"/>
<dbReference type="EMBL" id="JABSTV010001250">
    <property type="protein sequence ID" value="KAH7957300.1"/>
    <property type="molecule type" value="Genomic_DNA"/>
</dbReference>
<feature type="compositionally biased region" description="Polar residues" evidence="1">
    <location>
        <begin position="279"/>
        <end position="288"/>
    </location>
</feature>
<evidence type="ECO:0000256" key="1">
    <source>
        <dbReference type="SAM" id="MobiDB-lite"/>
    </source>
</evidence>
<feature type="compositionally biased region" description="Basic and acidic residues" evidence="1">
    <location>
        <begin position="203"/>
        <end position="214"/>
    </location>
</feature>
<evidence type="ECO:0000313" key="2">
    <source>
        <dbReference type="EMBL" id="KAH7957300.1"/>
    </source>
</evidence>
<accession>A0A9D4PWV0</accession>
<gene>
    <name evidence="2" type="ORF">HPB52_017236</name>
</gene>
<feature type="region of interest" description="Disordered" evidence="1">
    <location>
        <begin position="274"/>
        <end position="300"/>
    </location>
</feature>
<sequence length="300" mass="33118">MPANDNMIPAWFRNAEASLSGLRIPEEVQGALMLPFLSDKMRTSVIGQELREKVLKELKMTPAEYCRRFLDIKKEAGESFVTQGERKGWLQAKDLAELAANFEESRGATSYHDTMAKELLHAQQGRESERHLIGGECEVVRGSPEQEGAFVRGNVEPVAHTSAGDAARHAVGEEPSKDAKGDACCEVNVGPRDQKGVDQSSEVTERKEVESQSDDREEMVSIARMDTAGDPLQGVVRRDDSRAAARFPELLLEEFVSGKRTTVEDSQNSQAVAAVQAMWPQQQKSRSGVRSGISGYVRRQ</sequence>
<feature type="compositionally biased region" description="Basic and acidic residues" evidence="1">
    <location>
        <begin position="166"/>
        <end position="183"/>
    </location>
</feature>
<protein>
    <submittedName>
        <fullName evidence="2">Uncharacterized protein</fullName>
    </submittedName>
</protein>
<feature type="region of interest" description="Disordered" evidence="1">
    <location>
        <begin position="162"/>
        <end position="217"/>
    </location>
</feature>
<keyword evidence="3" id="KW-1185">Reference proteome</keyword>
<dbReference type="Proteomes" id="UP000821837">
    <property type="component" value="Unassembled WGS sequence"/>
</dbReference>
<evidence type="ECO:0000313" key="3">
    <source>
        <dbReference type="Proteomes" id="UP000821837"/>
    </source>
</evidence>
<organism evidence="2 3">
    <name type="scientific">Rhipicephalus sanguineus</name>
    <name type="common">Brown dog tick</name>
    <name type="synonym">Ixodes sanguineus</name>
    <dbReference type="NCBI Taxonomy" id="34632"/>
    <lineage>
        <taxon>Eukaryota</taxon>
        <taxon>Metazoa</taxon>
        <taxon>Ecdysozoa</taxon>
        <taxon>Arthropoda</taxon>
        <taxon>Chelicerata</taxon>
        <taxon>Arachnida</taxon>
        <taxon>Acari</taxon>
        <taxon>Parasitiformes</taxon>
        <taxon>Ixodida</taxon>
        <taxon>Ixodoidea</taxon>
        <taxon>Ixodidae</taxon>
        <taxon>Rhipicephalinae</taxon>
        <taxon>Rhipicephalus</taxon>
        <taxon>Rhipicephalus</taxon>
    </lineage>
</organism>
<name>A0A9D4PWV0_RHISA</name>
<reference evidence="2" key="1">
    <citation type="journal article" date="2020" name="Cell">
        <title>Large-Scale Comparative Analyses of Tick Genomes Elucidate Their Genetic Diversity and Vector Capacities.</title>
        <authorList>
            <consortium name="Tick Genome and Microbiome Consortium (TIGMIC)"/>
            <person name="Jia N."/>
            <person name="Wang J."/>
            <person name="Shi W."/>
            <person name="Du L."/>
            <person name="Sun Y."/>
            <person name="Zhan W."/>
            <person name="Jiang J.F."/>
            <person name="Wang Q."/>
            <person name="Zhang B."/>
            <person name="Ji P."/>
            <person name="Bell-Sakyi L."/>
            <person name="Cui X.M."/>
            <person name="Yuan T.T."/>
            <person name="Jiang B.G."/>
            <person name="Yang W.F."/>
            <person name="Lam T.T."/>
            <person name="Chang Q.C."/>
            <person name="Ding S.J."/>
            <person name="Wang X.J."/>
            <person name="Zhu J.G."/>
            <person name="Ruan X.D."/>
            <person name="Zhao L."/>
            <person name="Wei J.T."/>
            <person name="Ye R.Z."/>
            <person name="Que T.C."/>
            <person name="Du C.H."/>
            <person name="Zhou Y.H."/>
            <person name="Cheng J.X."/>
            <person name="Dai P.F."/>
            <person name="Guo W.B."/>
            <person name="Han X.H."/>
            <person name="Huang E.J."/>
            <person name="Li L.F."/>
            <person name="Wei W."/>
            <person name="Gao Y.C."/>
            <person name="Liu J.Z."/>
            <person name="Shao H.Z."/>
            <person name="Wang X."/>
            <person name="Wang C.C."/>
            <person name="Yang T.C."/>
            <person name="Huo Q.B."/>
            <person name="Li W."/>
            <person name="Chen H.Y."/>
            <person name="Chen S.E."/>
            <person name="Zhou L.G."/>
            <person name="Ni X.B."/>
            <person name="Tian J.H."/>
            <person name="Sheng Y."/>
            <person name="Liu T."/>
            <person name="Pan Y.S."/>
            <person name="Xia L.Y."/>
            <person name="Li J."/>
            <person name="Zhao F."/>
            <person name="Cao W.C."/>
        </authorList>
    </citation>
    <scope>NUCLEOTIDE SEQUENCE</scope>
    <source>
        <strain evidence="2">Rsan-2018</strain>
    </source>
</reference>
<comment type="caution">
    <text evidence="2">The sequence shown here is derived from an EMBL/GenBank/DDBJ whole genome shotgun (WGS) entry which is preliminary data.</text>
</comment>